<dbReference type="PANTHER" id="PTHR42701:SF1">
    <property type="entry name" value="IMIDAZOLE GLYCEROL PHOSPHATE SYNTHASE SUBUNIT HISH"/>
    <property type="match status" value="1"/>
</dbReference>
<dbReference type="EC" id="4.3.2.10" evidence="1"/>
<accession>A0ABV2BVC7</accession>
<keyword evidence="2" id="KW-1185">Reference proteome</keyword>
<dbReference type="NCBIfam" id="TIGR01855">
    <property type="entry name" value="IMP_synth_hisH"/>
    <property type="match status" value="1"/>
</dbReference>
<dbReference type="Pfam" id="PF00117">
    <property type="entry name" value="GATase"/>
    <property type="match status" value="1"/>
</dbReference>
<dbReference type="SUPFAM" id="SSF52317">
    <property type="entry name" value="Class I glutamine amidotransferase-like"/>
    <property type="match status" value="1"/>
</dbReference>
<dbReference type="InterPro" id="IPR017926">
    <property type="entry name" value="GATASE"/>
</dbReference>
<name>A0ABV2BVC7_9GAMM</name>
<comment type="caution">
    <text evidence="1">The sequence shown here is derived from an EMBL/GenBank/DDBJ whole genome shotgun (WGS) entry which is preliminary data.</text>
</comment>
<dbReference type="InterPro" id="IPR029062">
    <property type="entry name" value="Class_I_gatase-like"/>
</dbReference>
<reference evidence="1 2" key="1">
    <citation type="submission" date="2024-06" db="EMBL/GenBank/DDBJ databases">
        <authorList>
            <person name="Li F."/>
        </authorList>
    </citation>
    <scope>NUCLEOTIDE SEQUENCE [LARGE SCALE GENOMIC DNA]</scope>
    <source>
        <strain evidence="1 2">GXAS 311</strain>
    </source>
</reference>
<dbReference type="PIRSF" id="PIRSF000495">
    <property type="entry name" value="Amidotransf_hisH"/>
    <property type="match status" value="1"/>
</dbReference>
<gene>
    <name evidence="1" type="primary">hisH</name>
    <name evidence="1" type="ORF">ABVT43_12115</name>
</gene>
<dbReference type="EMBL" id="JBEVCJ010000014">
    <property type="protein sequence ID" value="MET1255875.1"/>
    <property type="molecule type" value="Genomic_DNA"/>
</dbReference>
<dbReference type="GO" id="GO:0016829">
    <property type="term" value="F:lyase activity"/>
    <property type="evidence" value="ECO:0007669"/>
    <property type="project" value="UniProtKB-KW"/>
</dbReference>
<protein>
    <submittedName>
        <fullName evidence="1">Imidazole glycerol phosphate synthase subunit HisH</fullName>
        <ecNumber evidence="1">4.3.2.10</ecNumber>
    </submittedName>
</protein>
<evidence type="ECO:0000313" key="2">
    <source>
        <dbReference type="Proteomes" id="UP001548189"/>
    </source>
</evidence>
<evidence type="ECO:0000313" key="1">
    <source>
        <dbReference type="EMBL" id="MET1255875.1"/>
    </source>
</evidence>
<dbReference type="PROSITE" id="PS51273">
    <property type="entry name" value="GATASE_TYPE_1"/>
    <property type="match status" value="1"/>
</dbReference>
<dbReference type="InterPro" id="IPR010139">
    <property type="entry name" value="Imidazole-glycPsynth_HisH"/>
</dbReference>
<dbReference type="Gene3D" id="3.40.50.880">
    <property type="match status" value="1"/>
</dbReference>
<proteinExistence type="predicted"/>
<organism evidence="1 2">
    <name type="scientific">Aliikangiella maris</name>
    <dbReference type="NCBI Taxonomy" id="3162458"/>
    <lineage>
        <taxon>Bacteria</taxon>
        <taxon>Pseudomonadati</taxon>
        <taxon>Pseudomonadota</taxon>
        <taxon>Gammaproteobacteria</taxon>
        <taxon>Oceanospirillales</taxon>
        <taxon>Pleioneaceae</taxon>
        <taxon>Aliikangiella</taxon>
    </lineage>
</organism>
<keyword evidence="1" id="KW-0456">Lyase</keyword>
<dbReference type="PANTHER" id="PTHR42701">
    <property type="entry name" value="IMIDAZOLE GLYCEROL PHOSPHATE SYNTHASE SUBUNIT HISH"/>
    <property type="match status" value="1"/>
</dbReference>
<dbReference type="Proteomes" id="UP001548189">
    <property type="component" value="Unassembled WGS sequence"/>
</dbReference>
<sequence>MKKILIIDTKAGNLFSLKAAIERLGFNVTILQQPNTENYDAIVIPGQGRFGTVMENIQANGWVEYLNQFKGSTTPIFGICVGMQIFFNASEEDPEAVGLGWLNGKAQALDFPKKPMVGWSTLKDNVWNDTIVYFVNSYAIKDSPYSIATTTYGENFCAAVKLDNFIGVQFHPEKSSEAGSQIINQILTQGI</sequence>